<gene>
    <name evidence="2" type="ORF">IPN91_05205</name>
</gene>
<protein>
    <recommendedName>
        <fullName evidence="4">Lipoprotein</fullName>
    </recommendedName>
</protein>
<feature type="chain" id="PRO_5037297687" description="Lipoprotein" evidence="1">
    <location>
        <begin position="28"/>
        <end position="213"/>
    </location>
</feature>
<feature type="signal peptide" evidence="1">
    <location>
        <begin position="1"/>
        <end position="27"/>
    </location>
</feature>
<keyword evidence="1" id="KW-0732">Signal</keyword>
<sequence length="213" mass="23247">MTRQPGFPSKRLLLLLPLALVATPLPAAISCELNNPPVDVPRLFPGSTSFKVITFSFASRGGEPVFKRVVGRLGGVPALYAPLDVPYVLYEVYKGTEKIGYIHGVNQKGQFGVLEVFVSLDLEGRIKAFYLQRVAGSWANKFTARKFGAQFIGMTLKDFGAFDFIAGKGSGRLATVVNPVPEALTDFLGVLRALNKNLILMDEFFYSAGKQKP</sequence>
<proteinExistence type="predicted"/>
<reference evidence="2 3" key="1">
    <citation type="submission" date="2020-10" db="EMBL/GenBank/DDBJ databases">
        <title>Connecting structure to function with the recovery of over 1000 high-quality activated sludge metagenome-assembled genomes encoding full-length rRNA genes using long-read sequencing.</title>
        <authorList>
            <person name="Singleton C.M."/>
            <person name="Petriglieri F."/>
            <person name="Kristensen J.M."/>
            <person name="Kirkegaard R.H."/>
            <person name="Michaelsen T.Y."/>
            <person name="Andersen M.H."/>
            <person name="Karst S.M."/>
            <person name="Dueholm M.S."/>
            <person name="Nielsen P.H."/>
            <person name="Albertsen M."/>
        </authorList>
    </citation>
    <scope>NUCLEOTIDE SEQUENCE [LARGE SCALE GENOMIC DNA]</scope>
    <source>
        <strain evidence="2">OdNE_18-Q3-R46-58_MAXAC.008</strain>
    </source>
</reference>
<dbReference type="Proteomes" id="UP000709959">
    <property type="component" value="Unassembled WGS sequence"/>
</dbReference>
<dbReference type="PROSITE" id="PS51257">
    <property type="entry name" value="PROKAR_LIPOPROTEIN"/>
    <property type="match status" value="1"/>
</dbReference>
<evidence type="ECO:0000313" key="2">
    <source>
        <dbReference type="EMBL" id="MBK8572040.1"/>
    </source>
</evidence>
<dbReference type="EMBL" id="JADKCH010000003">
    <property type="protein sequence ID" value="MBK8572040.1"/>
    <property type="molecule type" value="Genomic_DNA"/>
</dbReference>
<comment type="caution">
    <text evidence="2">The sequence shown here is derived from an EMBL/GenBank/DDBJ whole genome shotgun (WGS) entry which is preliminary data.</text>
</comment>
<evidence type="ECO:0000313" key="3">
    <source>
        <dbReference type="Proteomes" id="UP000709959"/>
    </source>
</evidence>
<accession>A0A936F1F7</accession>
<organism evidence="2 3">
    <name type="scientific">Candidatus Geothrix odensensis</name>
    <dbReference type="NCBI Taxonomy" id="2954440"/>
    <lineage>
        <taxon>Bacteria</taxon>
        <taxon>Pseudomonadati</taxon>
        <taxon>Acidobacteriota</taxon>
        <taxon>Holophagae</taxon>
        <taxon>Holophagales</taxon>
        <taxon>Holophagaceae</taxon>
        <taxon>Geothrix</taxon>
    </lineage>
</organism>
<evidence type="ECO:0000256" key="1">
    <source>
        <dbReference type="SAM" id="SignalP"/>
    </source>
</evidence>
<name>A0A936F1F7_9BACT</name>
<dbReference type="AlphaFoldDB" id="A0A936F1F7"/>
<evidence type="ECO:0008006" key="4">
    <source>
        <dbReference type="Google" id="ProtNLM"/>
    </source>
</evidence>